<dbReference type="EMBL" id="ML994688">
    <property type="protein sequence ID" value="KAF2177437.1"/>
    <property type="molecule type" value="Genomic_DNA"/>
</dbReference>
<dbReference type="Pfam" id="PF01137">
    <property type="entry name" value="RTC"/>
    <property type="match status" value="1"/>
</dbReference>
<dbReference type="Gene3D" id="3.65.10.20">
    <property type="entry name" value="RNA 3'-terminal phosphate cyclase domain"/>
    <property type="match status" value="1"/>
</dbReference>
<dbReference type="SUPFAM" id="SSF55205">
    <property type="entry name" value="EPT/RTPC-like"/>
    <property type="match status" value="1"/>
</dbReference>
<dbReference type="GO" id="GO:0005634">
    <property type="term" value="C:nucleus"/>
    <property type="evidence" value="ECO:0007669"/>
    <property type="project" value="TreeGrafter"/>
</dbReference>
<dbReference type="InterPro" id="IPR000228">
    <property type="entry name" value="RNA3'_term_phos_cyc"/>
</dbReference>
<dbReference type="Proteomes" id="UP000800200">
    <property type="component" value="Unassembled WGS sequence"/>
</dbReference>
<dbReference type="GO" id="GO:0006396">
    <property type="term" value="P:RNA processing"/>
    <property type="evidence" value="ECO:0007669"/>
    <property type="project" value="InterPro"/>
</dbReference>
<dbReference type="Gene3D" id="3.30.360.20">
    <property type="entry name" value="RNA 3'-terminal phosphate cyclase, insert domain"/>
    <property type="match status" value="1"/>
</dbReference>
<dbReference type="GO" id="GO:0003963">
    <property type="term" value="F:RNA-3'-phosphate cyclase activity"/>
    <property type="evidence" value="ECO:0007669"/>
    <property type="project" value="TreeGrafter"/>
</dbReference>
<dbReference type="InterPro" id="IPR037136">
    <property type="entry name" value="RNA3'_phos_cyclase_dom_sf"/>
</dbReference>
<dbReference type="PANTHER" id="PTHR11096">
    <property type="entry name" value="RNA 3' TERMINAL PHOSPHATE CYCLASE"/>
    <property type="match status" value="1"/>
</dbReference>
<dbReference type="InterPro" id="IPR036553">
    <property type="entry name" value="RPTC_insert"/>
</dbReference>
<dbReference type="InterPro" id="IPR013792">
    <property type="entry name" value="RNA3'P_cycl/enolpyr_Trfase_a/b"/>
</dbReference>
<organism evidence="2 3">
    <name type="scientific">Zopfia rhizophila CBS 207.26</name>
    <dbReference type="NCBI Taxonomy" id="1314779"/>
    <lineage>
        <taxon>Eukaryota</taxon>
        <taxon>Fungi</taxon>
        <taxon>Dikarya</taxon>
        <taxon>Ascomycota</taxon>
        <taxon>Pezizomycotina</taxon>
        <taxon>Dothideomycetes</taxon>
        <taxon>Dothideomycetes incertae sedis</taxon>
        <taxon>Zopfiaceae</taxon>
        <taxon>Zopfia</taxon>
    </lineage>
</organism>
<evidence type="ECO:0000313" key="2">
    <source>
        <dbReference type="EMBL" id="KAF2177437.1"/>
    </source>
</evidence>
<reference evidence="2" key="1">
    <citation type="journal article" date="2020" name="Stud. Mycol.">
        <title>101 Dothideomycetes genomes: a test case for predicting lifestyles and emergence of pathogens.</title>
        <authorList>
            <person name="Haridas S."/>
            <person name="Albert R."/>
            <person name="Binder M."/>
            <person name="Bloem J."/>
            <person name="Labutti K."/>
            <person name="Salamov A."/>
            <person name="Andreopoulos B."/>
            <person name="Baker S."/>
            <person name="Barry K."/>
            <person name="Bills G."/>
            <person name="Bluhm B."/>
            <person name="Cannon C."/>
            <person name="Castanera R."/>
            <person name="Culley D."/>
            <person name="Daum C."/>
            <person name="Ezra D."/>
            <person name="Gonzalez J."/>
            <person name="Henrissat B."/>
            <person name="Kuo A."/>
            <person name="Liang C."/>
            <person name="Lipzen A."/>
            <person name="Lutzoni F."/>
            <person name="Magnuson J."/>
            <person name="Mondo S."/>
            <person name="Nolan M."/>
            <person name="Ohm R."/>
            <person name="Pangilinan J."/>
            <person name="Park H.-J."/>
            <person name="Ramirez L."/>
            <person name="Alfaro M."/>
            <person name="Sun H."/>
            <person name="Tritt A."/>
            <person name="Yoshinaga Y."/>
            <person name="Zwiers L.-H."/>
            <person name="Turgeon B."/>
            <person name="Goodwin S."/>
            <person name="Spatafora J."/>
            <person name="Crous P."/>
            <person name="Grigoriev I."/>
        </authorList>
    </citation>
    <scope>NUCLEOTIDE SEQUENCE</scope>
    <source>
        <strain evidence="2">CBS 207.26</strain>
    </source>
</reference>
<feature type="domain" description="RNA 3'-terminal phosphate cyclase" evidence="1">
    <location>
        <begin position="16"/>
        <end position="360"/>
    </location>
</feature>
<proteinExistence type="predicted"/>
<dbReference type="OrthoDB" id="25029at2759"/>
<evidence type="ECO:0000313" key="3">
    <source>
        <dbReference type="Proteomes" id="UP000800200"/>
    </source>
</evidence>
<gene>
    <name evidence="2" type="ORF">K469DRAFT_807555</name>
</gene>
<protein>
    <submittedName>
        <fullName evidence="2">EPT/RTPC-like protein</fullName>
    </submittedName>
</protein>
<dbReference type="AlphaFoldDB" id="A0A6A6DDC0"/>
<dbReference type="InterPro" id="IPR023797">
    <property type="entry name" value="RNA3'_phos_cyclase_dom"/>
</dbReference>
<accession>A0A6A6DDC0</accession>
<dbReference type="PANTHER" id="PTHR11096:SF0">
    <property type="entry name" value="RNA 3'-TERMINAL PHOSPHATE CYCLASE"/>
    <property type="match status" value="1"/>
</dbReference>
<keyword evidence="3" id="KW-1185">Reference proteome</keyword>
<evidence type="ECO:0000259" key="1">
    <source>
        <dbReference type="Pfam" id="PF01137"/>
    </source>
</evidence>
<name>A0A6A6DDC0_9PEZI</name>
<sequence>MPPDAATIVLASNTYEGGGGLIRDAISFVSILGKPIRLENIRANRPGTGGLRSEHTVAIRTIARLCAARTSGNETASRTLEFYPHQQACANEGVREVLDVEVEGSAVILLLALLPVVLFSRLGNVNEKSRTIIENGLNIKIHGGTLCIKAPSIHYLQHVIMPTFHRIGFVDNIHLDSAYDQGWHTDFAKSPGLLSCSVKPLNSSLPAFVFLSRGDVSCIRAIGHSPVDQVGVFQNILETEIQRAFGTTSLPKERPQFLIEVNVSNQPSQYHLLLVAQCEDPPAFLGYEQVYPQVHGFPKNLESNNETLLLHLTRVCIQGLIQELQTGNSSDTHLQDMLVIYQSLADGFSSVILGERNDHKEIPKDVSYFGNVDYTIPQWSLLMTS</sequence>